<dbReference type="EMBL" id="BSXT01002817">
    <property type="protein sequence ID" value="GMF51118.1"/>
    <property type="molecule type" value="Genomic_DNA"/>
</dbReference>
<organism evidence="1 2">
    <name type="scientific">Phytophthora fragariaefolia</name>
    <dbReference type="NCBI Taxonomy" id="1490495"/>
    <lineage>
        <taxon>Eukaryota</taxon>
        <taxon>Sar</taxon>
        <taxon>Stramenopiles</taxon>
        <taxon>Oomycota</taxon>
        <taxon>Peronosporomycetes</taxon>
        <taxon>Peronosporales</taxon>
        <taxon>Peronosporaceae</taxon>
        <taxon>Phytophthora</taxon>
    </lineage>
</organism>
<dbReference type="Proteomes" id="UP001165121">
    <property type="component" value="Unassembled WGS sequence"/>
</dbReference>
<proteinExistence type="predicted"/>
<accession>A0A9W7D4J5</accession>
<dbReference type="AlphaFoldDB" id="A0A9W7D4J5"/>
<evidence type="ECO:0000313" key="2">
    <source>
        <dbReference type="Proteomes" id="UP001165121"/>
    </source>
</evidence>
<evidence type="ECO:0000313" key="1">
    <source>
        <dbReference type="EMBL" id="GMF51118.1"/>
    </source>
</evidence>
<keyword evidence="2" id="KW-1185">Reference proteome</keyword>
<reference evidence="1" key="1">
    <citation type="submission" date="2023-04" db="EMBL/GenBank/DDBJ databases">
        <title>Phytophthora fragariaefolia NBRC 109709.</title>
        <authorList>
            <person name="Ichikawa N."/>
            <person name="Sato H."/>
            <person name="Tonouchi N."/>
        </authorList>
    </citation>
    <scope>NUCLEOTIDE SEQUENCE</scope>
    <source>
        <strain evidence="1">NBRC 109709</strain>
    </source>
</reference>
<protein>
    <submittedName>
        <fullName evidence="1">Unnamed protein product</fullName>
    </submittedName>
</protein>
<name>A0A9W7D4J5_9STRA</name>
<comment type="caution">
    <text evidence="1">The sequence shown here is derived from an EMBL/GenBank/DDBJ whole genome shotgun (WGS) entry which is preliminary data.</text>
</comment>
<dbReference type="OrthoDB" id="416222at2759"/>
<sequence length="80" mass="8697">MNINHASPYYAVQRKLKCCAAALDVGVLCHLIGRRTSTSQKDYAGKAEYTVAVIGEEEKTADIDDLALVPGQIKYVKVLA</sequence>
<gene>
    <name evidence="1" type="ORF">Pfra01_002057900</name>
</gene>